<evidence type="ECO:0000256" key="2">
    <source>
        <dbReference type="ARBA" id="ARBA00022723"/>
    </source>
</evidence>
<organism evidence="7">
    <name type="scientific">Campylobacter hepaticus</name>
    <dbReference type="NCBI Taxonomy" id="1813019"/>
    <lineage>
        <taxon>Bacteria</taxon>
        <taxon>Pseudomonadati</taxon>
        <taxon>Campylobacterota</taxon>
        <taxon>Epsilonproteobacteria</taxon>
        <taxon>Campylobacterales</taxon>
        <taxon>Campylobacteraceae</taxon>
        <taxon>Campylobacter</taxon>
    </lineage>
</organism>
<accession>A0A6A7JRM9</accession>
<dbReference type="KEGG" id="chw:A2J15_001565"/>
<keyword evidence="2" id="KW-0479">Metal-binding</keyword>
<keyword evidence="1" id="KW-0004">4Fe-4S</keyword>
<dbReference type="InterPro" id="IPR003265">
    <property type="entry name" value="HhH-GPD_domain"/>
</dbReference>
<proteinExistence type="predicted"/>
<keyword evidence="7" id="KW-0378">Hydrolase</keyword>
<keyword evidence="4" id="KW-0411">Iron-sulfur</keyword>
<dbReference type="SUPFAM" id="SSF48150">
    <property type="entry name" value="DNA-glycosylase"/>
    <property type="match status" value="1"/>
</dbReference>
<dbReference type="InterPro" id="IPR011257">
    <property type="entry name" value="DNA_glycosylase"/>
</dbReference>
<dbReference type="CDD" id="cd00056">
    <property type="entry name" value="ENDO3c"/>
    <property type="match status" value="1"/>
</dbReference>
<dbReference type="InterPro" id="IPR023170">
    <property type="entry name" value="HhH_base_excis_C"/>
</dbReference>
<keyword evidence="7" id="KW-0255">Endonuclease</keyword>
<evidence type="ECO:0000313" key="7">
    <source>
        <dbReference type="EMBL" id="MPV90991.1"/>
    </source>
</evidence>
<dbReference type="PANTHER" id="PTHR10359">
    <property type="entry name" value="A/G-SPECIFIC ADENINE GLYCOSYLASE/ENDONUCLEASE III"/>
    <property type="match status" value="1"/>
</dbReference>
<keyword evidence="8" id="KW-1185">Reference proteome</keyword>
<reference evidence="6 8" key="1">
    <citation type="submission" date="2018-08" db="EMBL/GenBank/DDBJ databases">
        <title>Survival mechanisms of Campylobacter hepaticus identified by genomic analysis and comparative transcriptomic analysis of in vivo and in vitro derived bacteria.</title>
        <authorList>
            <person name="Van T.T.H."/>
            <person name="Moore R.J."/>
        </authorList>
    </citation>
    <scope>NUCLEOTIDE SEQUENCE [LARGE SCALE GENOMIC DNA]</scope>
    <source>
        <strain evidence="6 8">HV10</strain>
    </source>
</reference>
<dbReference type="GO" id="GO:0004519">
    <property type="term" value="F:endonuclease activity"/>
    <property type="evidence" value="ECO:0007669"/>
    <property type="project" value="UniProtKB-KW"/>
</dbReference>
<dbReference type="PANTHER" id="PTHR10359:SF19">
    <property type="entry name" value="DNA REPAIR GLYCOSYLASE MJ1434-RELATED"/>
    <property type="match status" value="1"/>
</dbReference>
<dbReference type="Proteomes" id="UP000093205">
    <property type="component" value="Chromosome"/>
</dbReference>
<evidence type="ECO:0000256" key="3">
    <source>
        <dbReference type="ARBA" id="ARBA00023004"/>
    </source>
</evidence>
<dbReference type="GO" id="GO:0006284">
    <property type="term" value="P:base-excision repair"/>
    <property type="evidence" value="ECO:0007669"/>
    <property type="project" value="InterPro"/>
</dbReference>
<evidence type="ECO:0000313" key="6">
    <source>
        <dbReference type="EMBL" id="AXP08430.1"/>
    </source>
</evidence>
<feature type="domain" description="HhH-GPD" evidence="5">
    <location>
        <begin position="39"/>
        <end position="206"/>
    </location>
</feature>
<dbReference type="GO" id="GO:0046872">
    <property type="term" value="F:metal ion binding"/>
    <property type="evidence" value="ECO:0007669"/>
    <property type="project" value="UniProtKB-KW"/>
</dbReference>
<dbReference type="SMART" id="SM00478">
    <property type="entry name" value="ENDO3c"/>
    <property type="match status" value="1"/>
</dbReference>
<dbReference type="Pfam" id="PF00730">
    <property type="entry name" value="HhH-GPD"/>
    <property type="match status" value="1"/>
</dbReference>
<keyword evidence="3" id="KW-0408">Iron</keyword>
<name>A0A6A7JRM9_9BACT</name>
<evidence type="ECO:0000259" key="5">
    <source>
        <dbReference type="SMART" id="SM00478"/>
    </source>
</evidence>
<gene>
    <name evidence="6" type="ORF">A2J15_001565</name>
    <name evidence="7" type="ORF">GC022_02115</name>
</gene>
<evidence type="ECO:0000256" key="1">
    <source>
        <dbReference type="ARBA" id="ARBA00022485"/>
    </source>
</evidence>
<dbReference type="EMBL" id="WHMJ01000004">
    <property type="protein sequence ID" value="MPV90991.1"/>
    <property type="molecule type" value="Genomic_DNA"/>
</dbReference>
<reference evidence="7" key="2">
    <citation type="journal article" date="2019" name="Front. Microbiol.">
        <title>Campylobacter hepaticus, the cause of Spotty Liver Disease in chickens: Transmission and routes of infection.</title>
        <authorList>
            <person name="Van T.H."/>
            <person name="Moore R.J."/>
            <person name="Phung C."/>
        </authorList>
    </citation>
    <scope>NUCLEOTIDE SEQUENCE</scope>
    <source>
        <strain evidence="7">QLD_2/QLD</strain>
    </source>
</reference>
<dbReference type="Gene3D" id="1.10.1670.10">
    <property type="entry name" value="Helix-hairpin-Helix base-excision DNA repair enzymes (C-terminal)"/>
    <property type="match status" value="1"/>
</dbReference>
<sequence length="228" mass="26928">MTGAQIFEKLLKFNLNYQEFDWLANQGLSDFELLVSVILTQNTNWKNVLKALENLRQENITHIEQINNLSDLRLASLIKPSGFYNTKAKRLKNLIQKILNTYENWDDFKTNVDRKWLLDIKGLGFESADSVLNYLCKREILVVDSYSMRLALNLGYEFEHYEELREFLQSDIKNKQDNLCKIINKKCPLYELYQIFHALIVAFAKESFKGMRLSLQGEQYIRKLKEIL</sequence>
<protein>
    <submittedName>
        <fullName evidence="7">Endonuclease III domain-containing protein</fullName>
    </submittedName>
</protein>
<dbReference type="GeneID" id="44004192"/>
<dbReference type="RefSeq" id="WP_066778760.1">
    <property type="nucleotide sequence ID" value="NZ_CBCSFE010000001.1"/>
</dbReference>
<dbReference type="OrthoDB" id="9802365at2"/>
<keyword evidence="7" id="KW-0540">Nuclease</keyword>
<dbReference type="EMBL" id="CP031611">
    <property type="protein sequence ID" value="AXP08430.1"/>
    <property type="molecule type" value="Genomic_DNA"/>
</dbReference>
<evidence type="ECO:0000256" key="4">
    <source>
        <dbReference type="ARBA" id="ARBA00023014"/>
    </source>
</evidence>
<evidence type="ECO:0000313" key="8">
    <source>
        <dbReference type="Proteomes" id="UP000093205"/>
    </source>
</evidence>
<dbReference type="AlphaFoldDB" id="A0A6A7JRM9"/>
<dbReference type="GO" id="GO:0051539">
    <property type="term" value="F:4 iron, 4 sulfur cluster binding"/>
    <property type="evidence" value="ECO:0007669"/>
    <property type="project" value="UniProtKB-KW"/>
</dbReference>
<dbReference type="Gene3D" id="1.10.340.30">
    <property type="entry name" value="Hypothetical protein, domain 2"/>
    <property type="match status" value="1"/>
</dbReference>